<evidence type="ECO:0000313" key="2">
    <source>
        <dbReference type="Proteomes" id="UP000000788"/>
    </source>
</evidence>
<reference evidence="1 2" key="1">
    <citation type="journal article" date="2007" name="PLoS Genet.">
        <title>Patterns and implications of gene gain and loss in the evolution of Prochlorococcus.</title>
        <authorList>
            <person name="Kettler G.C."/>
            <person name="Martiny A.C."/>
            <person name="Huang K."/>
            <person name="Zucker J."/>
            <person name="Coleman M.L."/>
            <person name="Rodrigue S."/>
            <person name="Chen F."/>
            <person name="Lapidus A."/>
            <person name="Ferriera S."/>
            <person name="Johnson J."/>
            <person name="Steglich C."/>
            <person name="Church G.M."/>
            <person name="Richardson P."/>
            <person name="Chisholm S.W."/>
        </authorList>
    </citation>
    <scope>NUCLEOTIDE SEQUENCE [LARGE SCALE GENOMIC DNA]</scope>
    <source>
        <strain evidence="2">MIT 9211</strain>
    </source>
</reference>
<dbReference type="Proteomes" id="UP000000788">
    <property type="component" value="Chromosome"/>
</dbReference>
<dbReference type="HOGENOM" id="CLU_3065014_0_0_3"/>
<gene>
    <name evidence="1" type="ordered locus">P9211_06271</name>
</gene>
<sequence length="53" mass="6228">MAALLFGLKGEKFDSFRSLKALICFGRLDHYSITRTRIGRCFDWLEVLSKNRF</sequence>
<protein>
    <submittedName>
        <fullName evidence="1">Uncharacterized protein</fullName>
    </submittedName>
</protein>
<dbReference type="EMBL" id="CP000878">
    <property type="protein sequence ID" value="ABX08558.1"/>
    <property type="molecule type" value="Genomic_DNA"/>
</dbReference>
<accession>A9B9P6</accession>
<evidence type="ECO:0000313" key="1">
    <source>
        <dbReference type="EMBL" id="ABX08558.1"/>
    </source>
</evidence>
<proteinExistence type="predicted"/>
<dbReference type="KEGG" id="pmj:P9211_06271"/>
<name>A9B9P6_PROM4</name>
<dbReference type="AlphaFoldDB" id="A9B9P6"/>
<dbReference type="STRING" id="93059.P9211_06271"/>
<organism evidence="1 2">
    <name type="scientific">Prochlorococcus marinus (strain MIT 9211)</name>
    <dbReference type="NCBI Taxonomy" id="93059"/>
    <lineage>
        <taxon>Bacteria</taxon>
        <taxon>Bacillati</taxon>
        <taxon>Cyanobacteriota</taxon>
        <taxon>Cyanophyceae</taxon>
        <taxon>Synechococcales</taxon>
        <taxon>Prochlorococcaceae</taxon>
        <taxon>Prochlorococcus</taxon>
    </lineage>
</organism>
<keyword evidence="2" id="KW-1185">Reference proteome</keyword>